<dbReference type="KEGG" id="qsa:O6P43_024930"/>
<dbReference type="AlphaFoldDB" id="A0AAD7L7W3"/>
<evidence type="ECO:0000313" key="3">
    <source>
        <dbReference type="Proteomes" id="UP001163823"/>
    </source>
</evidence>
<sequence>MRSRTGECNVELQRAASLYNPQLVDMLKGLNNEVGADFFVAANAYEKHMDFAHDPAAYGFVTSNVACCGQGPYNGIGLCTPLSKLVPKPKQVCILGSIPSI</sequence>
<dbReference type="InterPro" id="IPR036514">
    <property type="entry name" value="SGNH_hydro_sf"/>
</dbReference>
<dbReference type="PANTHER" id="PTHR45648">
    <property type="entry name" value="GDSL LIPASE/ACYLHYDROLASE FAMILY PROTEIN (AFU_ORTHOLOGUE AFUA_4G14700)"/>
    <property type="match status" value="1"/>
</dbReference>
<keyword evidence="1" id="KW-0378">Hydrolase</keyword>
<reference evidence="2" key="1">
    <citation type="journal article" date="2023" name="Science">
        <title>Elucidation of the pathway for biosynthesis of saponin adjuvants from the soapbark tree.</title>
        <authorList>
            <person name="Reed J."/>
            <person name="Orme A."/>
            <person name="El-Demerdash A."/>
            <person name="Owen C."/>
            <person name="Martin L.B.B."/>
            <person name="Misra R.C."/>
            <person name="Kikuchi S."/>
            <person name="Rejzek M."/>
            <person name="Martin A.C."/>
            <person name="Harkess A."/>
            <person name="Leebens-Mack J."/>
            <person name="Louveau T."/>
            <person name="Stephenson M.J."/>
            <person name="Osbourn A."/>
        </authorList>
    </citation>
    <scope>NUCLEOTIDE SEQUENCE</scope>
    <source>
        <strain evidence="2">S10</strain>
    </source>
</reference>
<dbReference type="EMBL" id="JARAOO010000010">
    <property type="protein sequence ID" value="KAJ7953194.1"/>
    <property type="molecule type" value="Genomic_DNA"/>
</dbReference>
<dbReference type="PANTHER" id="PTHR45648:SF151">
    <property type="entry name" value="GDSL-LIKE LIPASE_ACYLHYDROLASE SUPERFAMILY PROTEIN"/>
    <property type="match status" value="1"/>
</dbReference>
<proteinExistence type="predicted"/>
<dbReference type="Proteomes" id="UP001163823">
    <property type="component" value="Chromosome 10"/>
</dbReference>
<name>A0AAD7L7W3_QUISA</name>
<dbReference type="InterPro" id="IPR051058">
    <property type="entry name" value="GDSL_Est/Lipase"/>
</dbReference>
<evidence type="ECO:0000313" key="2">
    <source>
        <dbReference type="EMBL" id="KAJ7953194.1"/>
    </source>
</evidence>
<organism evidence="2 3">
    <name type="scientific">Quillaja saponaria</name>
    <name type="common">Soap bark tree</name>
    <dbReference type="NCBI Taxonomy" id="32244"/>
    <lineage>
        <taxon>Eukaryota</taxon>
        <taxon>Viridiplantae</taxon>
        <taxon>Streptophyta</taxon>
        <taxon>Embryophyta</taxon>
        <taxon>Tracheophyta</taxon>
        <taxon>Spermatophyta</taxon>
        <taxon>Magnoliopsida</taxon>
        <taxon>eudicotyledons</taxon>
        <taxon>Gunneridae</taxon>
        <taxon>Pentapetalae</taxon>
        <taxon>rosids</taxon>
        <taxon>fabids</taxon>
        <taxon>Fabales</taxon>
        <taxon>Quillajaceae</taxon>
        <taxon>Quillaja</taxon>
    </lineage>
</organism>
<comment type="caution">
    <text evidence="2">The sequence shown here is derived from an EMBL/GenBank/DDBJ whole genome shotgun (WGS) entry which is preliminary data.</text>
</comment>
<evidence type="ECO:0000256" key="1">
    <source>
        <dbReference type="ARBA" id="ARBA00022801"/>
    </source>
</evidence>
<gene>
    <name evidence="2" type="ORF">O6P43_024930</name>
</gene>
<dbReference type="GO" id="GO:0016787">
    <property type="term" value="F:hydrolase activity"/>
    <property type="evidence" value="ECO:0007669"/>
    <property type="project" value="UniProtKB-KW"/>
</dbReference>
<dbReference type="Gene3D" id="3.40.50.1110">
    <property type="entry name" value="SGNH hydrolase"/>
    <property type="match status" value="1"/>
</dbReference>
<protein>
    <submittedName>
        <fullName evidence="2">GDSL esterase/lipase</fullName>
    </submittedName>
</protein>
<accession>A0AAD7L7W3</accession>
<keyword evidence="3" id="KW-1185">Reference proteome</keyword>